<evidence type="ECO:0000256" key="5">
    <source>
        <dbReference type="ARBA" id="ARBA00023014"/>
    </source>
</evidence>
<dbReference type="Pfam" id="PF04055">
    <property type="entry name" value="Radical_SAM"/>
    <property type="match status" value="1"/>
</dbReference>
<evidence type="ECO:0000313" key="8">
    <source>
        <dbReference type="Proteomes" id="UP000054725"/>
    </source>
</evidence>
<dbReference type="InterPro" id="IPR058240">
    <property type="entry name" value="rSAM_sf"/>
</dbReference>
<dbReference type="SFLD" id="SFLDS00029">
    <property type="entry name" value="Radical_SAM"/>
    <property type="match status" value="1"/>
</dbReference>
<dbReference type="AlphaFoldDB" id="A0A0W0WUI6"/>
<dbReference type="InterPro" id="IPR013785">
    <property type="entry name" value="Aldolase_TIM"/>
</dbReference>
<dbReference type="RefSeq" id="WP_058504042.1">
    <property type="nucleotide sequence ID" value="NZ_CAAAIF010000001.1"/>
</dbReference>
<dbReference type="STRING" id="45070.Lnau_0998"/>
<dbReference type="PROSITE" id="PS51918">
    <property type="entry name" value="RADICAL_SAM"/>
    <property type="match status" value="1"/>
</dbReference>
<keyword evidence="3" id="KW-0479">Metal-binding</keyword>
<dbReference type="GO" id="GO:0051536">
    <property type="term" value="F:iron-sulfur cluster binding"/>
    <property type="evidence" value="ECO:0007669"/>
    <property type="project" value="UniProtKB-KW"/>
</dbReference>
<keyword evidence="8" id="KW-1185">Reference proteome</keyword>
<dbReference type="PANTHER" id="PTHR11228:SF7">
    <property type="entry name" value="PQQA PEPTIDE CYCLASE"/>
    <property type="match status" value="1"/>
</dbReference>
<dbReference type="OrthoDB" id="4501241at2"/>
<evidence type="ECO:0000313" key="7">
    <source>
        <dbReference type="EMBL" id="KTD36014.1"/>
    </source>
</evidence>
<evidence type="ECO:0000256" key="4">
    <source>
        <dbReference type="ARBA" id="ARBA00023004"/>
    </source>
</evidence>
<dbReference type="InterPro" id="IPR050377">
    <property type="entry name" value="Radical_SAM_PqqE_MftC-like"/>
</dbReference>
<evidence type="ECO:0000256" key="1">
    <source>
        <dbReference type="ARBA" id="ARBA00001966"/>
    </source>
</evidence>
<organism evidence="7 8">
    <name type="scientific">Legionella nautarum</name>
    <dbReference type="NCBI Taxonomy" id="45070"/>
    <lineage>
        <taxon>Bacteria</taxon>
        <taxon>Pseudomonadati</taxon>
        <taxon>Pseudomonadota</taxon>
        <taxon>Gammaproteobacteria</taxon>
        <taxon>Legionellales</taxon>
        <taxon>Legionellaceae</taxon>
        <taxon>Legionella</taxon>
    </lineage>
</organism>
<sequence length="387" mass="44093">MLKLYSRMKSLSKMNITERLVAKITDNHSIPNALRANLVFVNKTNLANLPTGFKAYLIFDNEHISNLDNQLDNIFSIPQDFNYLEADDIVVINPEKNSIKVVFRKNTPFNSILVTENCNNFCLMCSQPPRNINDRYLVNEILSMIPLISPSATEIGITGGEPTLLGNDLVTMFKRFKNYLPSTAIHVLTNGRNFIDTQLVKSIAEIAHPDLMFGIPLYSDVPSIHDYVVQANNAYNETLKGIINLKSVNQKVEIRVVLHKQTYQRLPQLAEFITRNLLFVDHVALMGLEMIGFTKANLDSLWIDPIDYQLELVQAVQILEKFGMNVSIYNHQLCLLDKRLWGFAKKSISDWKNEYMPECNGCSIKYKCGGFFSSAHFKYSNNIKALL</sequence>
<evidence type="ECO:0000256" key="2">
    <source>
        <dbReference type="ARBA" id="ARBA00022691"/>
    </source>
</evidence>
<keyword evidence="2" id="KW-0949">S-adenosyl-L-methionine</keyword>
<comment type="caution">
    <text evidence="7">The sequence shown here is derived from an EMBL/GenBank/DDBJ whole genome shotgun (WGS) entry which is preliminary data.</text>
</comment>
<gene>
    <name evidence="7" type="ORF">Lnau_0998</name>
</gene>
<dbReference type="InterPro" id="IPR024032">
    <property type="entry name" value="rSAM_paired_HxsC"/>
</dbReference>
<dbReference type="PANTHER" id="PTHR11228">
    <property type="entry name" value="RADICAL SAM DOMAIN PROTEIN"/>
    <property type="match status" value="1"/>
</dbReference>
<keyword evidence="5" id="KW-0411">Iron-sulfur</keyword>
<dbReference type="Proteomes" id="UP000054725">
    <property type="component" value="Unassembled WGS sequence"/>
</dbReference>
<feature type="domain" description="Radical SAM core" evidence="6">
    <location>
        <begin position="104"/>
        <end position="329"/>
    </location>
</feature>
<dbReference type="Gene3D" id="3.20.20.70">
    <property type="entry name" value="Aldolase class I"/>
    <property type="match status" value="1"/>
</dbReference>
<name>A0A0W0WUI6_9GAMM</name>
<dbReference type="NCBIfam" id="TIGR03977">
    <property type="entry name" value="rSAM_pair_HxsC"/>
    <property type="match status" value="1"/>
</dbReference>
<comment type="cofactor">
    <cofactor evidence="1">
        <name>[4Fe-4S] cluster</name>
        <dbReference type="ChEBI" id="CHEBI:49883"/>
    </cofactor>
</comment>
<reference evidence="7 8" key="1">
    <citation type="submission" date="2015-11" db="EMBL/GenBank/DDBJ databases">
        <title>Genomic analysis of 38 Legionella species identifies large and diverse effector repertoires.</title>
        <authorList>
            <person name="Burstein D."/>
            <person name="Amaro F."/>
            <person name="Zusman T."/>
            <person name="Lifshitz Z."/>
            <person name="Cohen O."/>
            <person name="Gilbert J.A."/>
            <person name="Pupko T."/>
            <person name="Shuman H.A."/>
            <person name="Segal G."/>
        </authorList>
    </citation>
    <scope>NUCLEOTIDE SEQUENCE [LARGE SCALE GENOMIC DNA]</scope>
    <source>
        <strain evidence="7 8">ATCC 49506</strain>
    </source>
</reference>
<protein>
    <submittedName>
        <fullName evidence="7">Molybdenum cofactor biosynthesis protein A</fullName>
    </submittedName>
</protein>
<proteinExistence type="predicted"/>
<dbReference type="SUPFAM" id="SSF102114">
    <property type="entry name" value="Radical SAM enzymes"/>
    <property type="match status" value="1"/>
</dbReference>
<dbReference type="SFLD" id="SFLDG01067">
    <property type="entry name" value="SPASM/twitch_domain_containing"/>
    <property type="match status" value="1"/>
</dbReference>
<dbReference type="GO" id="GO:0046872">
    <property type="term" value="F:metal ion binding"/>
    <property type="evidence" value="ECO:0007669"/>
    <property type="project" value="UniProtKB-KW"/>
</dbReference>
<dbReference type="PATRIC" id="fig|45070.6.peg.1054"/>
<dbReference type="InterPro" id="IPR007197">
    <property type="entry name" value="rSAM"/>
</dbReference>
<evidence type="ECO:0000256" key="3">
    <source>
        <dbReference type="ARBA" id="ARBA00022723"/>
    </source>
</evidence>
<dbReference type="EMBL" id="LNYO01000013">
    <property type="protein sequence ID" value="KTD36014.1"/>
    <property type="molecule type" value="Genomic_DNA"/>
</dbReference>
<evidence type="ECO:0000259" key="6">
    <source>
        <dbReference type="PROSITE" id="PS51918"/>
    </source>
</evidence>
<dbReference type="SFLD" id="SFLDG01103">
    <property type="entry name" value="Uncharacterised_Radical_SAM_Su"/>
    <property type="match status" value="1"/>
</dbReference>
<accession>A0A0W0WUI6</accession>
<dbReference type="GO" id="GO:0003824">
    <property type="term" value="F:catalytic activity"/>
    <property type="evidence" value="ECO:0007669"/>
    <property type="project" value="InterPro"/>
</dbReference>
<dbReference type="CDD" id="cd01335">
    <property type="entry name" value="Radical_SAM"/>
    <property type="match status" value="1"/>
</dbReference>
<keyword evidence="4" id="KW-0408">Iron</keyword>